<dbReference type="GO" id="GO:0016491">
    <property type="term" value="F:oxidoreductase activity"/>
    <property type="evidence" value="ECO:0007669"/>
    <property type="project" value="InterPro"/>
</dbReference>
<dbReference type="PROSITE" id="PS51352">
    <property type="entry name" value="THIOREDOXIN_2"/>
    <property type="match status" value="1"/>
</dbReference>
<evidence type="ECO:0000256" key="1">
    <source>
        <dbReference type="ARBA" id="ARBA00023157"/>
    </source>
</evidence>
<accession>A0A942UQU8</accession>
<protein>
    <submittedName>
        <fullName evidence="4">Redoxin domain-containing protein</fullName>
    </submittedName>
</protein>
<feature type="domain" description="Thioredoxin" evidence="3">
    <location>
        <begin position="57"/>
        <end position="201"/>
    </location>
</feature>
<comment type="caution">
    <text evidence="4">The sequence shown here is derived from an EMBL/GenBank/DDBJ whole genome shotgun (WGS) entry which is preliminary data.</text>
</comment>
<keyword evidence="1" id="KW-1015">Disulfide bond</keyword>
<keyword evidence="5" id="KW-1185">Reference proteome</keyword>
<dbReference type="PROSITE" id="PS00194">
    <property type="entry name" value="THIOREDOXIN_1"/>
    <property type="match status" value="1"/>
</dbReference>
<dbReference type="PANTHER" id="PTHR42852">
    <property type="entry name" value="THIOL:DISULFIDE INTERCHANGE PROTEIN DSBE"/>
    <property type="match status" value="1"/>
</dbReference>
<dbReference type="Pfam" id="PF00578">
    <property type="entry name" value="AhpC-TSA"/>
    <property type="match status" value="1"/>
</dbReference>
<reference evidence="4 5" key="1">
    <citation type="submission" date="2021-05" db="EMBL/GenBank/DDBJ databases">
        <title>Novel Bacillus species.</title>
        <authorList>
            <person name="Liu G."/>
        </authorList>
    </citation>
    <scope>NUCLEOTIDE SEQUENCE [LARGE SCALE GENOMIC DNA]</scope>
    <source>
        <strain evidence="4 5">FJAT-49682</strain>
    </source>
</reference>
<dbReference type="SUPFAM" id="SSF52833">
    <property type="entry name" value="Thioredoxin-like"/>
    <property type="match status" value="1"/>
</dbReference>
<dbReference type="InterPro" id="IPR017937">
    <property type="entry name" value="Thioredoxin_CS"/>
</dbReference>
<dbReference type="InterPro" id="IPR036249">
    <property type="entry name" value="Thioredoxin-like_sf"/>
</dbReference>
<dbReference type="Gene3D" id="3.40.30.10">
    <property type="entry name" value="Glutaredoxin"/>
    <property type="match status" value="1"/>
</dbReference>
<evidence type="ECO:0000259" key="3">
    <source>
        <dbReference type="PROSITE" id="PS51352"/>
    </source>
</evidence>
<evidence type="ECO:0000256" key="2">
    <source>
        <dbReference type="SAM" id="Phobius"/>
    </source>
</evidence>
<sequence length="201" mass="22690">MTKKIFGIALIGILASILIVNIIQDAREKKNNAAVNEEFLIENAGDDEYIDAISEGLAEGDIPPDFELTTFDKEKVRLSDYKGKKVILNFWASWCGPCKAEMPHMEKFYQEKAKDLNVEIIAVNLTNSEHGLNKLDKVQKFIHDYGLTFPIPLDETGEVGDTYRTITIPTSYIIDTKGLISKKIMGPMDEEMMEKLVKDID</sequence>
<dbReference type="AlphaFoldDB" id="A0A942UQU8"/>
<dbReference type="InterPro" id="IPR013766">
    <property type="entry name" value="Thioredoxin_domain"/>
</dbReference>
<dbReference type="InterPro" id="IPR000866">
    <property type="entry name" value="AhpC/TSA"/>
</dbReference>
<keyword evidence="2" id="KW-0812">Transmembrane</keyword>
<dbReference type="RefSeq" id="WP_213098183.1">
    <property type="nucleotide sequence ID" value="NZ_JAGYPH010000002.1"/>
</dbReference>
<dbReference type="PANTHER" id="PTHR42852:SF1">
    <property type="entry name" value="THIOREDOXIN-LIKE PROTEIN YNEN"/>
    <property type="match status" value="1"/>
</dbReference>
<organism evidence="4 5">
    <name type="scientific">Lederbergia citrea</name>
    <dbReference type="NCBI Taxonomy" id="2833581"/>
    <lineage>
        <taxon>Bacteria</taxon>
        <taxon>Bacillati</taxon>
        <taxon>Bacillota</taxon>
        <taxon>Bacilli</taxon>
        <taxon>Bacillales</taxon>
        <taxon>Bacillaceae</taxon>
        <taxon>Lederbergia</taxon>
    </lineage>
</organism>
<dbReference type="Proteomes" id="UP000676456">
    <property type="component" value="Unassembled WGS sequence"/>
</dbReference>
<proteinExistence type="predicted"/>
<dbReference type="CDD" id="cd02966">
    <property type="entry name" value="TlpA_like_family"/>
    <property type="match status" value="1"/>
</dbReference>
<keyword evidence="2" id="KW-0472">Membrane</keyword>
<dbReference type="GO" id="GO:0016209">
    <property type="term" value="F:antioxidant activity"/>
    <property type="evidence" value="ECO:0007669"/>
    <property type="project" value="InterPro"/>
</dbReference>
<evidence type="ECO:0000313" key="4">
    <source>
        <dbReference type="EMBL" id="MBS4223148.1"/>
    </source>
</evidence>
<name>A0A942UQU8_9BACI</name>
<dbReference type="InterPro" id="IPR050553">
    <property type="entry name" value="Thioredoxin_ResA/DsbE_sf"/>
</dbReference>
<gene>
    <name evidence="4" type="ORF">KHA91_10375</name>
</gene>
<dbReference type="EMBL" id="JAGYPN010000002">
    <property type="protein sequence ID" value="MBS4223148.1"/>
    <property type="molecule type" value="Genomic_DNA"/>
</dbReference>
<keyword evidence="2" id="KW-1133">Transmembrane helix</keyword>
<feature type="transmembrane region" description="Helical" evidence="2">
    <location>
        <begin position="6"/>
        <end position="23"/>
    </location>
</feature>
<evidence type="ECO:0000313" key="5">
    <source>
        <dbReference type="Proteomes" id="UP000676456"/>
    </source>
</evidence>